<dbReference type="Gene3D" id="3.40.190.10">
    <property type="entry name" value="Periplasmic binding protein-like II"/>
    <property type="match status" value="2"/>
</dbReference>
<dbReference type="PRINTS" id="PR00909">
    <property type="entry name" value="SPERMDNBNDNG"/>
</dbReference>
<dbReference type="GO" id="GO:0019808">
    <property type="term" value="F:polyamine binding"/>
    <property type="evidence" value="ECO:0007669"/>
    <property type="project" value="InterPro"/>
</dbReference>
<name>A0A838B541_9HYPH</name>
<dbReference type="SUPFAM" id="SSF53850">
    <property type="entry name" value="Periplasmic binding protein-like II"/>
    <property type="match status" value="1"/>
</dbReference>
<evidence type="ECO:0000313" key="7">
    <source>
        <dbReference type="Proteomes" id="UP000558284"/>
    </source>
</evidence>
<dbReference type="GO" id="GO:0042597">
    <property type="term" value="C:periplasmic space"/>
    <property type="evidence" value="ECO:0007669"/>
    <property type="project" value="UniProtKB-SubCell"/>
</dbReference>
<dbReference type="InterPro" id="IPR006059">
    <property type="entry name" value="SBP"/>
</dbReference>
<dbReference type="Pfam" id="PF13416">
    <property type="entry name" value="SBP_bac_8"/>
    <property type="match status" value="1"/>
</dbReference>
<dbReference type="PANTHER" id="PTHR30222:SF17">
    <property type="entry name" value="SPERMIDINE_PUTRESCINE-BINDING PERIPLASMIC PROTEIN"/>
    <property type="match status" value="1"/>
</dbReference>
<evidence type="ECO:0000256" key="2">
    <source>
        <dbReference type="ARBA" id="ARBA00022448"/>
    </source>
</evidence>
<dbReference type="PANTHER" id="PTHR30222">
    <property type="entry name" value="SPERMIDINE/PUTRESCINE-BINDING PERIPLASMIC PROTEIN"/>
    <property type="match status" value="1"/>
</dbReference>
<sequence length="362" mass="39854">MAFDLKSITGLKSLTGKTARTGLAALAIVLSSTVAFAADKLQYFTWSGYELPDFNKSFLAAHPDGVEASIFGDDDDAFTKVKAGFRPDIAHPCYDKVARWNKEGLLQPIDTKRIKNWDSIFPVFKNLPDIQAGDGKVWMVPWDWGNTSILYRTDLVKNPEASWNLLWDKQYAGRMATIDAVHDTPIVAALLAGVNPFDMTPAEMDKVAEKLREQRPLLSNYTTDMTSVEQALASGQLVAAMTWNASATSLKKQGVPVEFMKPKEGMLTWACGFVMLKDAKNVDLAYDFINSRLDADSGKYLIQSYGYGSSLSTAFAGVAKDELDKLQLPADPEVMLKSTIFTGPMKQNDDVAKMFEKVKAGG</sequence>
<comment type="caution">
    <text evidence="6">The sequence shown here is derived from an EMBL/GenBank/DDBJ whole genome shotgun (WGS) entry which is preliminary data.</text>
</comment>
<comment type="subcellular location">
    <subcellularLocation>
        <location evidence="1">Periplasm</location>
    </subcellularLocation>
</comment>
<keyword evidence="3 5" id="KW-0732">Signal</keyword>
<reference evidence="6 7" key="1">
    <citation type="submission" date="2020-07" db="EMBL/GenBank/DDBJ databases">
        <title>Definition of the novel symbiovar canariense within Mesorhizobium novociceri, a new species of genus Mesorhizobium nodulating Cicer canariense in the Caldera de Taburiente National Park (La Palma, Canary Islands).</title>
        <authorList>
            <person name="Leon-Barrios M."/>
            <person name="Perez-Yepez J."/>
            <person name="Flores-Felix J.D."/>
            <person name="Ramirez-Baena M.H."/>
            <person name="Pulido-Suarez L."/>
            <person name="Igual J.M."/>
            <person name="Velazquez E."/>
            <person name="Peix A."/>
        </authorList>
    </citation>
    <scope>NUCLEOTIDE SEQUENCE [LARGE SCALE GENOMIC DNA]</scope>
    <source>
        <strain evidence="6 7">CCANP35</strain>
    </source>
</reference>
<feature type="chain" id="PRO_5032866548" evidence="5">
    <location>
        <begin position="38"/>
        <end position="362"/>
    </location>
</feature>
<keyword evidence="2" id="KW-0813">Transport</keyword>
<dbReference type="RefSeq" id="WP_181058405.1">
    <property type="nucleotide sequence ID" value="NZ_JACDTY010000006.1"/>
</dbReference>
<dbReference type="AlphaFoldDB" id="A0A838B541"/>
<dbReference type="EMBL" id="JACDTY010000006">
    <property type="protein sequence ID" value="MBA1141525.1"/>
    <property type="molecule type" value="Genomic_DNA"/>
</dbReference>
<evidence type="ECO:0000256" key="5">
    <source>
        <dbReference type="SAM" id="SignalP"/>
    </source>
</evidence>
<evidence type="ECO:0000256" key="1">
    <source>
        <dbReference type="ARBA" id="ARBA00004418"/>
    </source>
</evidence>
<keyword evidence="7" id="KW-1185">Reference proteome</keyword>
<dbReference type="CDD" id="cd13588">
    <property type="entry name" value="PBP2_polyamine_1"/>
    <property type="match status" value="1"/>
</dbReference>
<evidence type="ECO:0000256" key="4">
    <source>
        <dbReference type="ARBA" id="ARBA00022764"/>
    </source>
</evidence>
<keyword evidence="4" id="KW-0574">Periplasm</keyword>
<dbReference type="GO" id="GO:0015846">
    <property type="term" value="P:polyamine transport"/>
    <property type="evidence" value="ECO:0007669"/>
    <property type="project" value="InterPro"/>
</dbReference>
<dbReference type="Proteomes" id="UP000558284">
    <property type="component" value="Unassembled WGS sequence"/>
</dbReference>
<organism evidence="6 7">
    <name type="scientific">Mesorhizobium neociceri</name>
    <dbReference type="NCBI Taxonomy" id="1307853"/>
    <lineage>
        <taxon>Bacteria</taxon>
        <taxon>Pseudomonadati</taxon>
        <taxon>Pseudomonadota</taxon>
        <taxon>Alphaproteobacteria</taxon>
        <taxon>Hyphomicrobiales</taxon>
        <taxon>Phyllobacteriaceae</taxon>
        <taxon>Mesorhizobium</taxon>
    </lineage>
</organism>
<evidence type="ECO:0000313" key="6">
    <source>
        <dbReference type="EMBL" id="MBA1141525.1"/>
    </source>
</evidence>
<dbReference type="InterPro" id="IPR001188">
    <property type="entry name" value="Sperm_putr-bd"/>
</dbReference>
<protein>
    <submittedName>
        <fullName evidence="6">ABC transporter substrate-binding protein</fullName>
    </submittedName>
</protein>
<gene>
    <name evidence="6" type="ORF">H0241_14835</name>
</gene>
<proteinExistence type="predicted"/>
<feature type="signal peptide" evidence="5">
    <location>
        <begin position="1"/>
        <end position="37"/>
    </location>
</feature>
<evidence type="ECO:0000256" key="3">
    <source>
        <dbReference type="ARBA" id="ARBA00022729"/>
    </source>
</evidence>
<accession>A0A838B541</accession>